<proteinExistence type="predicted"/>
<dbReference type="EMBL" id="JANBPG010001347">
    <property type="protein sequence ID" value="KAJ1890411.1"/>
    <property type="molecule type" value="Genomic_DNA"/>
</dbReference>
<gene>
    <name evidence="1" type="ORF">LPJ66_007495</name>
</gene>
<reference evidence="1" key="1">
    <citation type="submission" date="2022-07" db="EMBL/GenBank/DDBJ databases">
        <title>Phylogenomic reconstructions and comparative analyses of Kickxellomycotina fungi.</title>
        <authorList>
            <person name="Reynolds N.K."/>
            <person name="Stajich J.E."/>
            <person name="Barry K."/>
            <person name="Grigoriev I.V."/>
            <person name="Crous P."/>
            <person name="Smith M.E."/>
        </authorList>
    </citation>
    <scope>NUCLEOTIDE SEQUENCE</scope>
    <source>
        <strain evidence="1">Benny 63K</strain>
    </source>
</reference>
<keyword evidence="2" id="KW-1185">Reference proteome</keyword>
<protein>
    <submittedName>
        <fullName evidence="1">Uncharacterized protein</fullName>
    </submittedName>
</protein>
<comment type="caution">
    <text evidence="1">The sequence shown here is derived from an EMBL/GenBank/DDBJ whole genome shotgun (WGS) entry which is preliminary data.</text>
</comment>
<dbReference type="Proteomes" id="UP001150581">
    <property type="component" value="Unassembled WGS sequence"/>
</dbReference>
<organism evidence="1 2">
    <name type="scientific">Kickxella alabastrina</name>
    <dbReference type="NCBI Taxonomy" id="61397"/>
    <lineage>
        <taxon>Eukaryota</taxon>
        <taxon>Fungi</taxon>
        <taxon>Fungi incertae sedis</taxon>
        <taxon>Zoopagomycota</taxon>
        <taxon>Kickxellomycotina</taxon>
        <taxon>Kickxellomycetes</taxon>
        <taxon>Kickxellales</taxon>
        <taxon>Kickxellaceae</taxon>
        <taxon>Kickxella</taxon>
    </lineage>
</organism>
<evidence type="ECO:0000313" key="1">
    <source>
        <dbReference type="EMBL" id="KAJ1890411.1"/>
    </source>
</evidence>
<accession>A0ACC1IEU1</accession>
<sequence length="230" mass="26517">METCNVTQGFRIVAISIQWVLWSGVGVLIFRLRNIQSSFNEFRESLAIFAIVMIALVESTVTNMVFPKFPLILPRRVEKPFVDVLAANVMIWLIIGHPVFMCLFYRREYETAWLKKLTKDGHKKEYNVSLEQFGMATPYAKVNNTTYQGTQLNFDTVDSTNLDYHRDDHWDESTFDEDNTLHNPLRAYSNQDGIPIALRGNLHIQRPRLNTPTMLTGTFAKPSIDGRQVI</sequence>
<name>A0ACC1IEU1_9FUNG</name>
<evidence type="ECO:0000313" key="2">
    <source>
        <dbReference type="Proteomes" id="UP001150581"/>
    </source>
</evidence>